<evidence type="ECO:0000256" key="1">
    <source>
        <dbReference type="SAM" id="Phobius"/>
    </source>
</evidence>
<sequence>MTLAVKLEIRSPWFGHIEDCTDVSCIFADTMIQCFGERMGSLEFTVWFTAFCVIGAMLGFLAAIFANFKTSTFLVVLNIVMLSIVCKVTHTGQIISHYAAS</sequence>
<accession>A0A9P7JE65</accession>
<keyword evidence="1" id="KW-1133">Transmembrane helix</keyword>
<evidence type="ECO:0000313" key="2">
    <source>
        <dbReference type="EMBL" id="KAG1817536.1"/>
    </source>
</evidence>
<feature type="transmembrane region" description="Helical" evidence="1">
    <location>
        <begin position="46"/>
        <end position="66"/>
    </location>
</feature>
<gene>
    <name evidence="2" type="ORF">BJ212DRAFT_1299089</name>
</gene>
<dbReference type="EMBL" id="JABBWG010000013">
    <property type="protein sequence ID" value="KAG1817536.1"/>
    <property type="molecule type" value="Genomic_DNA"/>
</dbReference>
<dbReference type="GeneID" id="64626808"/>
<comment type="caution">
    <text evidence="2">The sequence shown here is derived from an EMBL/GenBank/DDBJ whole genome shotgun (WGS) entry which is preliminary data.</text>
</comment>
<reference evidence="2" key="1">
    <citation type="journal article" date="2020" name="New Phytol.">
        <title>Comparative genomics reveals dynamic genome evolution in host specialist ectomycorrhizal fungi.</title>
        <authorList>
            <person name="Lofgren L.A."/>
            <person name="Nguyen N.H."/>
            <person name="Vilgalys R."/>
            <person name="Ruytinx J."/>
            <person name="Liao H.L."/>
            <person name="Branco S."/>
            <person name="Kuo A."/>
            <person name="LaButti K."/>
            <person name="Lipzen A."/>
            <person name="Andreopoulos W."/>
            <person name="Pangilinan J."/>
            <person name="Riley R."/>
            <person name="Hundley H."/>
            <person name="Na H."/>
            <person name="Barry K."/>
            <person name="Grigoriev I.V."/>
            <person name="Stajich J.E."/>
            <person name="Kennedy P.G."/>
        </authorList>
    </citation>
    <scope>NUCLEOTIDE SEQUENCE</scope>
    <source>
        <strain evidence="2">MN1</strain>
    </source>
</reference>
<proteinExistence type="predicted"/>
<feature type="transmembrane region" description="Helical" evidence="1">
    <location>
        <begin position="73"/>
        <end position="95"/>
    </location>
</feature>
<evidence type="ECO:0000313" key="3">
    <source>
        <dbReference type="Proteomes" id="UP000807769"/>
    </source>
</evidence>
<organism evidence="2 3">
    <name type="scientific">Suillus subaureus</name>
    <dbReference type="NCBI Taxonomy" id="48587"/>
    <lineage>
        <taxon>Eukaryota</taxon>
        <taxon>Fungi</taxon>
        <taxon>Dikarya</taxon>
        <taxon>Basidiomycota</taxon>
        <taxon>Agaricomycotina</taxon>
        <taxon>Agaricomycetes</taxon>
        <taxon>Agaricomycetidae</taxon>
        <taxon>Boletales</taxon>
        <taxon>Suillineae</taxon>
        <taxon>Suillaceae</taxon>
        <taxon>Suillus</taxon>
    </lineage>
</organism>
<keyword evidence="1" id="KW-0472">Membrane</keyword>
<dbReference type="Proteomes" id="UP000807769">
    <property type="component" value="Unassembled WGS sequence"/>
</dbReference>
<dbReference type="RefSeq" id="XP_041193778.1">
    <property type="nucleotide sequence ID" value="XM_041332791.1"/>
</dbReference>
<name>A0A9P7JE65_9AGAM</name>
<protein>
    <submittedName>
        <fullName evidence="2">Uncharacterized protein</fullName>
    </submittedName>
</protein>
<keyword evidence="3" id="KW-1185">Reference proteome</keyword>
<keyword evidence="1" id="KW-0812">Transmembrane</keyword>
<dbReference type="AlphaFoldDB" id="A0A9P7JE65"/>